<evidence type="ECO:0000256" key="7">
    <source>
        <dbReference type="SAM" id="Coils"/>
    </source>
</evidence>
<evidence type="ECO:0000256" key="5">
    <source>
        <dbReference type="ARBA" id="ARBA00023175"/>
    </source>
</evidence>
<dbReference type="PRINTS" id="PR00193">
    <property type="entry name" value="MYOSINHEAVY"/>
</dbReference>
<dbReference type="SMART" id="SM00242">
    <property type="entry name" value="MYSc"/>
    <property type="match status" value="1"/>
</dbReference>
<feature type="domain" description="Myosin motor" evidence="9">
    <location>
        <begin position="1"/>
        <end position="708"/>
    </location>
</feature>
<dbReference type="CDD" id="cd01386">
    <property type="entry name" value="MYSc_Myo18"/>
    <property type="match status" value="1"/>
</dbReference>
<name>A0ABM0MD27_SACKO</name>
<dbReference type="InterPro" id="IPR036064">
    <property type="entry name" value="MYSc_Myo18"/>
</dbReference>
<dbReference type="SUPFAM" id="SSF52540">
    <property type="entry name" value="P-loop containing nucleoside triphosphate hydrolases"/>
    <property type="match status" value="1"/>
</dbReference>
<reference evidence="11" key="1">
    <citation type="submission" date="2025-08" db="UniProtKB">
        <authorList>
            <consortium name="RefSeq"/>
        </authorList>
    </citation>
    <scope>IDENTIFICATION</scope>
    <source>
        <tissue evidence="11">Testes</tissue>
    </source>
</reference>
<dbReference type="Gene3D" id="3.40.850.10">
    <property type="entry name" value="Kinesin motor domain"/>
    <property type="match status" value="1"/>
</dbReference>
<feature type="compositionally biased region" description="Acidic residues" evidence="8">
    <location>
        <begin position="1464"/>
        <end position="1484"/>
    </location>
</feature>
<evidence type="ECO:0000313" key="10">
    <source>
        <dbReference type="Proteomes" id="UP000694865"/>
    </source>
</evidence>
<dbReference type="SMART" id="SM00015">
    <property type="entry name" value="IQ"/>
    <property type="match status" value="2"/>
</dbReference>
<dbReference type="InterPro" id="IPR000048">
    <property type="entry name" value="IQ_motif_EF-hand-BS"/>
</dbReference>
<accession>A0ABM0MD27</accession>
<evidence type="ECO:0000256" key="8">
    <source>
        <dbReference type="SAM" id="MobiDB-lite"/>
    </source>
</evidence>
<dbReference type="InterPro" id="IPR027417">
    <property type="entry name" value="P-loop_NTPase"/>
</dbReference>
<dbReference type="InterPro" id="IPR002928">
    <property type="entry name" value="Myosin_tail"/>
</dbReference>
<dbReference type="Gene3D" id="1.20.58.530">
    <property type="match status" value="1"/>
</dbReference>
<dbReference type="Gene3D" id="4.10.270.10">
    <property type="entry name" value="Myosin, subunit A"/>
    <property type="match status" value="1"/>
</dbReference>
<dbReference type="Gene3D" id="6.20.240.20">
    <property type="match status" value="1"/>
</dbReference>
<evidence type="ECO:0000256" key="6">
    <source>
        <dbReference type="PROSITE-ProRule" id="PRU00782"/>
    </source>
</evidence>
<dbReference type="Pfam" id="PF00612">
    <property type="entry name" value="IQ"/>
    <property type="match status" value="1"/>
</dbReference>
<dbReference type="Gene3D" id="1.20.120.720">
    <property type="entry name" value="Myosin VI head, motor domain, U50 subdomain"/>
    <property type="match status" value="1"/>
</dbReference>
<keyword evidence="10" id="KW-1185">Reference proteome</keyword>
<keyword evidence="1 6" id="KW-0547">Nucleotide-binding</keyword>
<evidence type="ECO:0000259" key="9">
    <source>
        <dbReference type="PROSITE" id="PS51456"/>
    </source>
</evidence>
<dbReference type="Pfam" id="PF00063">
    <property type="entry name" value="Myosin_head"/>
    <property type="match status" value="1"/>
</dbReference>
<evidence type="ECO:0000256" key="4">
    <source>
        <dbReference type="ARBA" id="ARBA00023123"/>
    </source>
</evidence>
<feature type="compositionally biased region" description="Basic and acidic residues" evidence="8">
    <location>
        <begin position="1377"/>
        <end position="1389"/>
    </location>
</feature>
<keyword evidence="4 6" id="KW-0518">Myosin</keyword>
<dbReference type="Proteomes" id="UP000694865">
    <property type="component" value="Unplaced"/>
</dbReference>
<dbReference type="RefSeq" id="XP_006817918.1">
    <property type="nucleotide sequence ID" value="XM_006817855.1"/>
</dbReference>
<sequence>MTPLAIYTEKVMQMFKGCKQEDMPPHVYAIAQTAYRQMLSSRMDRSIVLMGRSGSGKTMNVRHVLNYLVNIAGTVNNKVTADKINAVHVLMQAFGSSKTIQSQHSTRCTQLFSLDFDHAGQIAAASLQVLLLDRMRVVRRAAGEPNFNIFYNLLAGADLPLRNELHFNNLSDNNLFLTPSLSPESKQQHLSEWSHVLSACKLLGFRDDECKALWAVLAAIIHLGAAGAVKGGGSTKAQFAQPSEAQKASTLLGTTVEELARAIFHPSSLTSSAVRAFRSGSPGEKTTGEHALSAVEALQGMVMGLYMELVGAVVGLINRAFSSNYRIMSSILVLDMPGFQNPAALGRQGGASFQDLCDNYAQERLQLLFHDTMFTSQQDKYAQENIDCDFETVASSPAPMVCIIDKVPQQAIVRPNIDSKNVEKKGLLWLLDEESIFPGANDESFIERFFIHYGSDTDKPDSLVRRSPNKNCFRLNHFQNSIPIEYDTTGWLGQSRENPVSRVSATVLQDSSKSNISSLFLSMRGSLTSMMTGSVVGMDGSSSLRRASSLRRSYISSAAGMKRKSLSLQVKFQLDGLMDQLRRTRLHFIMCFLPQEDAGLCDVKSTSKGADLLSVPLLRSQIRGTELLEAVRIYRQGYPDSMLFGEFRRRFEILTPAEIKSKGPVLDEKKATEDLLDNLDIDSAGYRMGLSQVFLRPGALAQIEDARDEKLTGIIVGLQAQCRGYLGRKKLKQLKIQTIAITCIQRNIRKYIAVRNWTWWRLVTKVLPLLDVHRTEEELRIKDVELDQLKIKFQKLEKERNDLKQNYDRLETKFSDITTDLAEEHGTATHASEALEAETAERMRLEKELKDLKTAYNTLQRKNEKMEMELMEARLRASSIDSAMESDDDGDISDSVYRQKYERAKRELEFQEKKLQSEHEEEMDNQRALKKTVDRKLAEALEEIEDQCRIVSNLKKKSSRQAGELQDMKLLLESQQARNAALEKKQRKFDAELGRAHDDAKMEKQAKEKVQREKEHLETEIYTLTSQLDEKRNEIIHLDDKVDNLQTELRDLTSRGGKDETEKLDLKRFRRELEAKLQDQEEELDEQAGQVQMLEQAKLRLEMQLQNIKQEHQKELDAKEQEVEDVRTNSQKKLKHLEAQLDEEYSEKQAALKEKREIERQLKERQDVFVRSDKDTERRLRKDLKKTKALLRDAQIMLDKQKESAVNKASFKQLQNELEESQFMSQAAVKSRKGIEEELADLQQQLDYVSKSKSEAEQKMISVTRERNDLQCKIDDQEEDFSELLKKHRAIVHQASQYQLQINDHLTQIAELSGEKESLQERVAELTMKVNNYIETTVDRSQVVRFEGKCRDLDSRLELELLHKQRLEANLSKLKDSNEKLTSERDSYKSSEQQTQELNRKLQRQLKDLRDEFFELQRKEDDATRKKIELERQVEEAESSQEVLQSDLKLAFRRIQDLQNALEDQLDADSDMDDSEDESDEDIDTWLARHKRTPLSRDRDDSISSVDSPLKYTSRRSPEGVDDSYNSLETHKSHTGSGLMHRRSFTSGSEADLESDVMTSTSSCRYKKYNDDDNSTPASLRSRFGSSEDETDKSTLGSRDTDLKSDILSPVNNKKHYDLLDTMTEEYV</sequence>
<dbReference type="SUPFAM" id="SSF90257">
    <property type="entry name" value="Myosin rod fragments"/>
    <property type="match status" value="1"/>
</dbReference>
<dbReference type="Gene3D" id="1.20.5.340">
    <property type="match status" value="1"/>
</dbReference>
<feature type="binding site" evidence="6">
    <location>
        <begin position="51"/>
        <end position="58"/>
    </location>
    <ligand>
        <name>ATP</name>
        <dbReference type="ChEBI" id="CHEBI:30616"/>
    </ligand>
</feature>
<keyword evidence="3 7" id="KW-0175">Coiled coil</keyword>
<evidence type="ECO:0000256" key="2">
    <source>
        <dbReference type="ARBA" id="ARBA00022840"/>
    </source>
</evidence>
<evidence type="ECO:0000256" key="1">
    <source>
        <dbReference type="ARBA" id="ARBA00022741"/>
    </source>
</evidence>
<dbReference type="GeneID" id="100374081"/>
<feature type="region of interest" description="Disordered" evidence="8">
    <location>
        <begin position="1377"/>
        <end position="1398"/>
    </location>
</feature>
<comment type="similarity">
    <text evidence="6">Belongs to the TRAFAC class myosin-kinesin ATPase superfamily. Myosin family.</text>
</comment>
<evidence type="ECO:0000256" key="3">
    <source>
        <dbReference type="ARBA" id="ARBA00023054"/>
    </source>
</evidence>
<evidence type="ECO:0000313" key="11">
    <source>
        <dbReference type="RefSeq" id="XP_006817918.1"/>
    </source>
</evidence>
<dbReference type="InterPro" id="IPR036961">
    <property type="entry name" value="Kinesin_motor_dom_sf"/>
</dbReference>
<protein>
    <submittedName>
        <fullName evidence="11">Unconventional myosin-XVIIIa</fullName>
    </submittedName>
</protein>
<keyword evidence="6" id="KW-0009">Actin-binding</keyword>
<proteinExistence type="inferred from homology"/>
<dbReference type="PROSITE" id="PS51456">
    <property type="entry name" value="MYOSIN_MOTOR"/>
    <property type="match status" value="1"/>
</dbReference>
<feature type="region of interest" description="Disordered" evidence="8">
    <location>
        <begin position="1464"/>
        <end position="1615"/>
    </location>
</feature>
<organism evidence="10 11">
    <name type="scientific">Saccoglossus kowalevskii</name>
    <name type="common">Acorn worm</name>
    <dbReference type="NCBI Taxonomy" id="10224"/>
    <lineage>
        <taxon>Eukaryota</taxon>
        <taxon>Metazoa</taxon>
        <taxon>Hemichordata</taxon>
        <taxon>Enteropneusta</taxon>
        <taxon>Harrimaniidae</taxon>
        <taxon>Saccoglossus</taxon>
    </lineage>
</organism>
<dbReference type="Pfam" id="PF01576">
    <property type="entry name" value="Myosin_tail_1"/>
    <property type="match status" value="1"/>
</dbReference>
<dbReference type="InterPro" id="IPR001609">
    <property type="entry name" value="Myosin_head_motor_dom-like"/>
</dbReference>
<dbReference type="PANTHER" id="PTHR45615">
    <property type="entry name" value="MYOSIN HEAVY CHAIN, NON-MUSCLE"/>
    <property type="match status" value="1"/>
</dbReference>
<feature type="coiled-coil region" evidence="7">
    <location>
        <begin position="772"/>
        <end position="1336"/>
    </location>
</feature>
<dbReference type="Gene3D" id="1.10.10.820">
    <property type="match status" value="1"/>
</dbReference>
<dbReference type="PANTHER" id="PTHR45615:SF36">
    <property type="entry name" value="MYOSIN HEAVY CHAIN-LIKE, ISOFORM B-RELATED"/>
    <property type="match status" value="1"/>
</dbReference>
<gene>
    <name evidence="11" type="primary">MYO18A</name>
</gene>
<keyword evidence="2 6" id="KW-0067">ATP-binding</keyword>
<comment type="caution">
    <text evidence="6">Lacks conserved residue(s) required for the propagation of feature annotation.</text>
</comment>
<keyword evidence="5 6" id="KW-0505">Motor protein</keyword>
<dbReference type="PROSITE" id="PS50096">
    <property type="entry name" value="IQ"/>
    <property type="match status" value="1"/>
</dbReference>